<gene>
    <name evidence="2" type="ORF">GCM10010253_41380</name>
</gene>
<dbReference type="RefSeq" id="WP_234427988.1">
    <property type="nucleotide sequence ID" value="NZ_BMSZ01000012.1"/>
</dbReference>
<dbReference type="InterPro" id="IPR036188">
    <property type="entry name" value="FAD/NAD-bd_sf"/>
</dbReference>
<accession>A0ABQ2TC56</accession>
<evidence type="ECO:0000313" key="2">
    <source>
        <dbReference type="EMBL" id="GGS62442.1"/>
    </source>
</evidence>
<dbReference type="Proteomes" id="UP000659767">
    <property type="component" value="Unassembled WGS sequence"/>
</dbReference>
<name>A0ABQ2TC56_STRBA</name>
<protein>
    <submittedName>
        <fullName evidence="2">Uncharacterized protein</fullName>
    </submittedName>
</protein>
<evidence type="ECO:0000313" key="3">
    <source>
        <dbReference type="Proteomes" id="UP000659767"/>
    </source>
</evidence>
<dbReference type="Gene3D" id="3.50.50.60">
    <property type="entry name" value="FAD/NAD(P)-binding domain"/>
    <property type="match status" value="1"/>
</dbReference>
<keyword evidence="3" id="KW-1185">Reference proteome</keyword>
<dbReference type="EMBL" id="BMSZ01000012">
    <property type="protein sequence ID" value="GGS62442.1"/>
    <property type="molecule type" value="Genomic_DNA"/>
</dbReference>
<reference evidence="3" key="1">
    <citation type="journal article" date="2019" name="Int. J. Syst. Evol. Microbiol.">
        <title>The Global Catalogue of Microorganisms (GCM) 10K type strain sequencing project: providing services to taxonomists for standard genome sequencing and annotation.</title>
        <authorList>
            <consortium name="The Broad Institute Genomics Platform"/>
            <consortium name="The Broad Institute Genome Sequencing Center for Infectious Disease"/>
            <person name="Wu L."/>
            <person name="Ma J."/>
        </authorList>
    </citation>
    <scope>NUCLEOTIDE SEQUENCE [LARGE SCALE GENOMIC DNA]</scope>
    <source>
        <strain evidence="3">JCM 4350</strain>
    </source>
</reference>
<comment type="caution">
    <text evidence="2">The sequence shown here is derived from an EMBL/GenBank/DDBJ whole genome shotgun (WGS) entry which is preliminary data.</text>
</comment>
<proteinExistence type="predicted"/>
<sequence>MTRPRAATGAVKALQDALCLERVLRAGPDLSTAREQYADERSASGAQSVELGRRMGRAPVEEVPDWPAMG</sequence>
<organism evidence="2 3">
    <name type="scientific">Streptomyces badius</name>
    <dbReference type="NCBI Taxonomy" id="1941"/>
    <lineage>
        <taxon>Bacteria</taxon>
        <taxon>Bacillati</taxon>
        <taxon>Actinomycetota</taxon>
        <taxon>Actinomycetes</taxon>
        <taxon>Kitasatosporales</taxon>
        <taxon>Streptomycetaceae</taxon>
        <taxon>Streptomyces</taxon>
    </lineage>
</organism>
<feature type="region of interest" description="Disordered" evidence="1">
    <location>
        <begin position="34"/>
        <end position="70"/>
    </location>
</feature>
<evidence type="ECO:0000256" key="1">
    <source>
        <dbReference type="SAM" id="MobiDB-lite"/>
    </source>
</evidence>